<feature type="transmembrane region" description="Helical" evidence="8">
    <location>
        <begin position="339"/>
        <end position="358"/>
    </location>
</feature>
<feature type="transmembrane region" description="Helical" evidence="8">
    <location>
        <begin position="419"/>
        <end position="439"/>
    </location>
</feature>
<dbReference type="Pfam" id="PF00361">
    <property type="entry name" value="Proton_antipo_M"/>
    <property type="match status" value="1"/>
</dbReference>
<feature type="transmembrane region" description="Helical" evidence="8">
    <location>
        <begin position="268"/>
        <end position="287"/>
    </location>
</feature>
<feature type="transmembrane region" description="Helical" evidence="8">
    <location>
        <begin position="219"/>
        <end position="237"/>
    </location>
</feature>
<feature type="domain" description="NADH:quinone oxidoreductase/Mrp antiporter transmembrane" evidence="9">
    <location>
        <begin position="113"/>
        <end position="383"/>
    </location>
</feature>
<feature type="transmembrane region" description="Helical" evidence="8">
    <location>
        <begin position="146"/>
        <end position="168"/>
    </location>
</feature>
<organism evidence="10 11">
    <name type="scientific">Fodinibius salicampi</name>
    <dbReference type="NCBI Taxonomy" id="1920655"/>
    <lineage>
        <taxon>Bacteria</taxon>
        <taxon>Pseudomonadati</taxon>
        <taxon>Balneolota</taxon>
        <taxon>Balneolia</taxon>
        <taxon>Balneolales</taxon>
        <taxon>Balneolaceae</taxon>
        <taxon>Fodinibius</taxon>
    </lineage>
</organism>
<dbReference type="Proteomes" id="UP001207337">
    <property type="component" value="Unassembled WGS sequence"/>
</dbReference>
<evidence type="ECO:0000259" key="9">
    <source>
        <dbReference type="Pfam" id="PF00361"/>
    </source>
</evidence>
<dbReference type="EMBL" id="JAJNDC010000001">
    <property type="protein sequence ID" value="MCW9712497.1"/>
    <property type="molecule type" value="Genomic_DNA"/>
</dbReference>
<feature type="transmembrane region" description="Helical" evidence="8">
    <location>
        <begin position="556"/>
        <end position="575"/>
    </location>
</feature>
<feature type="transmembrane region" description="Helical" evidence="8">
    <location>
        <begin position="29"/>
        <end position="47"/>
    </location>
</feature>
<keyword evidence="6 8" id="KW-0472">Membrane</keyword>
<evidence type="ECO:0000313" key="10">
    <source>
        <dbReference type="EMBL" id="MCW9712497.1"/>
    </source>
</evidence>
<dbReference type="PRINTS" id="PR01434">
    <property type="entry name" value="NADHDHGNASE5"/>
</dbReference>
<comment type="caution">
    <text evidence="10">The sequence shown here is derived from an EMBL/GenBank/DDBJ whole genome shotgun (WGS) entry which is preliminary data.</text>
</comment>
<evidence type="ECO:0000256" key="1">
    <source>
        <dbReference type="ARBA" id="ARBA00004651"/>
    </source>
</evidence>
<feature type="transmembrane region" description="Helical" evidence="8">
    <location>
        <begin position="5"/>
        <end position="23"/>
    </location>
</feature>
<gene>
    <name evidence="10" type="ORF">LQ318_06220</name>
</gene>
<evidence type="ECO:0000256" key="6">
    <source>
        <dbReference type="ARBA" id="ARBA00023136"/>
    </source>
</evidence>
<evidence type="ECO:0000313" key="11">
    <source>
        <dbReference type="Proteomes" id="UP001207337"/>
    </source>
</evidence>
<evidence type="ECO:0000256" key="2">
    <source>
        <dbReference type="ARBA" id="ARBA00022475"/>
    </source>
</evidence>
<keyword evidence="3 7" id="KW-0812">Transmembrane</keyword>
<feature type="transmembrane region" description="Helical" evidence="8">
    <location>
        <begin position="451"/>
        <end position="473"/>
    </location>
</feature>
<reference evidence="10 11" key="1">
    <citation type="submission" date="2021-11" db="EMBL/GenBank/DDBJ databases">
        <title>Aliifidinibius sp. nov., a new bacterium isolated from saline soil.</title>
        <authorList>
            <person name="Galisteo C."/>
            <person name="De La Haba R."/>
            <person name="Sanchez-Porro C."/>
            <person name="Ventosa A."/>
        </authorList>
    </citation>
    <scope>NUCLEOTIDE SEQUENCE [LARGE SCALE GENOMIC DNA]</scope>
    <source>
        <strain evidence="10 11">KACC 190600</strain>
    </source>
</reference>
<feature type="transmembrane region" description="Helical" evidence="8">
    <location>
        <begin position="101"/>
        <end position="125"/>
    </location>
</feature>
<keyword evidence="4 8" id="KW-1133">Transmembrane helix</keyword>
<protein>
    <submittedName>
        <fullName evidence="10">Na(+)/H(+) antiporter subunit D</fullName>
    </submittedName>
</protein>
<dbReference type="InterPro" id="IPR001750">
    <property type="entry name" value="ND/Mrp_TM"/>
</dbReference>
<feature type="transmembrane region" description="Helical" evidence="8">
    <location>
        <begin position="243"/>
        <end position="261"/>
    </location>
</feature>
<dbReference type="PANTHER" id="PTHR42682">
    <property type="entry name" value="HYDROGENASE-4 COMPONENT F"/>
    <property type="match status" value="1"/>
</dbReference>
<keyword evidence="2" id="KW-1003">Cell membrane</keyword>
<accession>A0ABT3PXB5</accession>
<keyword evidence="5" id="KW-0560">Oxidoreductase</keyword>
<evidence type="ECO:0000256" key="5">
    <source>
        <dbReference type="ARBA" id="ARBA00023002"/>
    </source>
</evidence>
<dbReference type="PANTHER" id="PTHR42682:SF4">
    <property type="entry name" value="NADH-UBIQUINONE_PLASTOQUINONE"/>
    <property type="match status" value="1"/>
</dbReference>
<comment type="subcellular location">
    <subcellularLocation>
        <location evidence="1">Cell membrane</location>
        <topology evidence="1">Multi-pass membrane protein</topology>
    </subcellularLocation>
    <subcellularLocation>
        <location evidence="7">Membrane</location>
        <topology evidence="7">Multi-pass membrane protein</topology>
    </subcellularLocation>
</comment>
<evidence type="ECO:0000256" key="4">
    <source>
        <dbReference type="ARBA" id="ARBA00022989"/>
    </source>
</evidence>
<keyword evidence="11" id="KW-1185">Reference proteome</keyword>
<evidence type="ECO:0000256" key="7">
    <source>
        <dbReference type="RuleBase" id="RU000320"/>
    </source>
</evidence>
<feature type="transmembrane region" description="Helical" evidence="8">
    <location>
        <begin position="68"/>
        <end position="89"/>
    </location>
</feature>
<dbReference type="RefSeq" id="WP_265788498.1">
    <property type="nucleotide sequence ID" value="NZ_BAABRS010000001.1"/>
</dbReference>
<evidence type="ECO:0000256" key="8">
    <source>
        <dbReference type="SAM" id="Phobius"/>
    </source>
</evidence>
<proteinExistence type="predicted"/>
<dbReference type="NCBIfam" id="NF009310">
    <property type="entry name" value="PRK12668.1"/>
    <property type="match status" value="1"/>
</dbReference>
<feature type="transmembrane region" description="Helical" evidence="8">
    <location>
        <begin position="378"/>
        <end position="398"/>
    </location>
</feature>
<name>A0ABT3PXB5_9BACT</name>
<sequence>MIVELFTIPALILIAGAFILPLLPRQTRGTAFILFPTIALGILWMLPEGSLLQATLANYELHLLKVDALSRIFGTIFALITIVGGIYALHMKELGQQTSALAYAGGALGVTFAGDFFTLIVYWEIMAVTSSYLIWARRTEDSDKAGMRYILVHAFGGGLLLSGILLHLSEGGSLLLSPLAPEYTPSSTLILIGVAINSAIPPLHAWLADAYPKATITGAVFMCALTTKSAVYVLIRLFPGWDILIWAGLVMAIWGTIYALLANDIREILAYSIISQIGYMVTGIGIGTEMALNGAAAHAFSHILYKSLLFMGAGAVMYATGKNKLSELGGFAKKMPLVVILYIIGGLAISGAPLFNGFISKSMIISAVGNAHMETATIILLLASIGTFLHTGLKLPYFTWFGQAKSEFAVSKIPINMKIAMGIAAFFCVLFGIFPSLLYNHLPYPVAYHPYTAYHLVEMTQILIFGFIGFWFLKDKLNTAPNISLDLDWFYRRPAHLVRAIFVQLPDRIFAVAENIMLDTAQKISRISRNPRKYLYYGDTDSTGQPVKTDGFTTPIHTAMAFILLGFIVVALFVLI</sequence>
<evidence type="ECO:0000256" key="3">
    <source>
        <dbReference type="ARBA" id="ARBA00022692"/>
    </source>
</evidence>
<dbReference type="InterPro" id="IPR052175">
    <property type="entry name" value="ComplexI-like_HydComp"/>
</dbReference>
<feature type="transmembrane region" description="Helical" evidence="8">
    <location>
        <begin position="299"/>
        <end position="319"/>
    </location>
</feature>